<evidence type="ECO:0000256" key="4">
    <source>
        <dbReference type="ARBA" id="ARBA00022837"/>
    </source>
</evidence>
<evidence type="ECO:0000256" key="3">
    <source>
        <dbReference type="ARBA" id="ARBA00022729"/>
    </source>
</evidence>
<comment type="subcellular location">
    <subcellularLocation>
        <location evidence="1">Secreted</location>
    </subcellularLocation>
</comment>
<evidence type="ECO:0000256" key="2">
    <source>
        <dbReference type="ARBA" id="ARBA00022525"/>
    </source>
</evidence>
<dbReference type="Pfam" id="PF18884">
    <property type="entry name" value="TSP3_bac"/>
    <property type="match status" value="2"/>
</dbReference>
<comment type="caution">
    <text evidence="7">The sequence shown here is derived from an EMBL/GenBank/DDBJ whole genome shotgun (WGS) entry which is preliminary data.</text>
</comment>
<evidence type="ECO:0000256" key="1">
    <source>
        <dbReference type="ARBA" id="ARBA00004613"/>
    </source>
</evidence>
<protein>
    <recommendedName>
        <fullName evidence="9">Calcium-binding protein</fullName>
    </recommendedName>
</protein>
<keyword evidence="6" id="KW-0812">Transmembrane</keyword>
<keyword evidence="3" id="KW-0732">Signal</keyword>
<keyword evidence="4" id="KW-0106">Calcium</keyword>
<gene>
    <name evidence="7" type="ORF">A2388_01290</name>
</gene>
<keyword evidence="2" id="KW-0964">Secreted</keyword>
<keyword evidence="6" id="KW-0472">Membrane</keyword>
<evidence type="ECO:0000313" key="7">
    <source>
        <dbReference type="EMBL" id="OHA55338.1"/>
    </source>
</evidence>
<dbReference type="SUPFAM" id="SSF103647">
    <property type="entry name" value="TSP type-3 repeat"/>
    <property type="match status" value="1"/>
</dbReference>
<evidence type="ECO:0000256" key="5">
    <source>
        <dbReference type="SAM" id="MobiDB-lite"/>
    </source>
</evidence>
<feature type="compositionally biased region" description="Low complexity" evidence="5">
    <location>
        <begin position="178"/>
        <end position="191"/>
    </location>
</feature>
<evidence type="ECO:0008006" key="9">
    <source>
        <dbReference type="Google" id="ProtNLM"/>
    </source>
</evidence>
<dbReference type="AlphaFoldDB" id="A0A1G2Q447"/>
<feature type="region of interest" description="Disordered" evidence="5">
    <location>
        <begin position="177"/>
        <end position="196"/>
    </location>
</feature>
<reference evidence="7 8" key="1">
    <citation type="journal article" date="2016" name="Nat. Commun.">
        <title>Thousands of microbial genomes shed light on interconnected biogeochemical processes in an aquifer system.</title>
        <authorList>
            <person name="Anantharaman K."/>
            <person name="Brown C.T."/>
            <person name="Hug L.A."/>
            <person name="Sharon I."/>
            <person name="Castelle C.J."/>
            <person name="Probst A.J."/>
            <person name="Thomas B.C."/>
            <person name="Singh A."/>
            <person name="Wilkins M.J."/>
            <person name="Karaoz U."/>
            <person name="Brodie E.L."/>
            <person name="Williams K.H."/>
            <person name="Hubbard S.S."/>
            <person name="Banfield J.F."/>
        </authorList>
    </citation>
    <scope>NUCLEOTIDE SEQUENCE [LARGE SCALE GENOMIC DNA]</scope>
</reference>
<accession>A0A1G2Q447</accession>
<name>A0A1G2Q447_9BACT</name>
<dbReference type="InterPro" id="IPR059100">
    <property type="entry name" value="TSP3_bac"/>
</dbReference>
<keyword evidence="6" id="KW-1133">Transmembrane helix</keyword>
<dbReference type="EMBL" id="MHTC01000018">
    <property type="protein sequence ID" value="OHA55338.1"/>
    <property type="molecule type" value="Genomic_DNA"/>
</dbReference>
<feature type="transmembrane region" description="Helical" evidence="6">
    <location>
        <begin position="20"/>
        <end position="36"/>
    </location>
</feature>
<evidence type="ECO:0000313" key="8">
    <source>
        <dbReference type="Proteomes" id="UP000177575"/>
    </source>
</evidence>
<organism evidence="7 8">
    <name type="scientific">Candidatus Veblenbacteria bacterium RIFOXYB1_FULL_43_13</name>
    <dbReference type="NCBI Taxonomy" id="1802426"/>
    <lineage>
        <taxon>Bacteria</taxon>
        <taxon>Candidatus Vebleniibacteriota</taxon>
    </lineage>
</organism>
<dbReference type="InterPro" id="IPR028974">
    <property type="entry name" value="TSP_type-3_rpt"/>
</dbReference>
<dbReference type="GO" id="GO:0005509">
    <property type="term" value="F:calcium ion binding"/>
    <property type="evidence" value="ECO:0007669"/>
    <property type="project" value="InterPro"/>
</dbReference>
<evidence type="ECO:0000256" key="6">
    <source>
        <dbReference type="SAM" id="Phobius"/>
    </source>
</evidence>
<sequence>MFSLRSLKGITDRPEQTQIALGVVALLALIFGWWQLKSSIYLPLGLSTNTSVTNQSETLALGDNILALQQQDSDSDGLTDYDELYLYGTSPYLTDTDSDGYSDKMEVDSGNNPNCAPDTTCGPVFIAPTATESSIGGTPTAEDIRALLRQAGVSDDEIAKYDDIKLLQIYNEVAGEVSATDTSDQSDSNSSINLTPEQKELIKQMSGDELRQFLINGGADSATLEQVDDATLRTIIYQELGI</sequence>
<dbReference type="Proteomes" id="UP000177575">
    <property type="component" value="Unassembled WGS sequence"/>
</dbReference>
<proteinExistence type="predicted"/>